<gene>
    <name evidence="3" type="ORF">A1O7_04836</name>
</gene>
<dbReference type="OrthoDB" id="2414723at2759"/>
<dbReference type="STRING" id="1182544.W9VYB7"/>
<organism evidence="3 4">
    <name type="scientific">Cladophialophora yegresii CBS 114405</name>
    <dbReference type="NCBI Taxonomy" id="1182544"/>
    <lineage>
        <taxon>Eukaryota</taxon>
        <taxon>Fungi</taxon>
        <taxon>Dikarya</taxon>
        <taxon>Ascomycota</taxon>
        <taxon>Pezizomycotina</taxon>
        <taxon>Eurotiomycetes</taxon>
        <taxon>Chaetothyriomycetidae</taxon>
        <taxon>Chaetothyriales</taxon>
        <taxon>Herpotrichiellaceae</taxon>
        <taxon>Cladophialophora</taxon>
    </lineage>
</organism>
<dbReference type="GO" id="GO:0051260">
    <property type="term" value="P:protein homooligomerization"/>
    <property type="evidence" value="ECO:0007669"/>
    <property type="project" value="InterPro"/>
</dbReference>
<dbReference type="RefSeq" id="XP_007757036.1">
    <property type="nucleotide sequence ID" value="XM_007758846.1"/>
</dbReference>
<evidence type="ECO:0000313" key="3">
    <source>
        <dbReference type="EMBL" id="EXJ60683.1"/>
    </source>
</evidence>
<evidence type="ECO:0000259" key="2">
    <source>
        <dbReference type="PROSITE" id="PS50097"/>
    </source>
</evidence>
<dbReference type="Gene3D" id="3.30.710.10">
    <property type="entry name" value="Potassium Channel Kv1.1, Chain A"/>
    <property type="match status" value="1"/>
</dbReference>
<comment type="caution">
    <text evidence="3">The sequence shown here is derived from an EMBL/GenBank/DDBJ whole genome shotgun (WGS) entry which is preliminary data.</text>
</comment>
<keyword evidence="4" id="KW-1185">Reference proteome</keyword>
<dbReference type="Pfam" id="PF02214">
    <property type="entry name" value="BTB_2"/>
    <property type="match status" value="1"/>
</dbReference>
<dbReference type="AlphaFoldDB" id="W9VYB7"/>
<dbReference type="EMBL" id="AMGW01000003">
    <property type="protein sequence ID" value="EXJ60683.1"/>
    <property type="molecule type" value="Genomic_DNA"/>
</dbReference>
<dbReference type="InterPro" id="IPR000210">
    <property type="entry name" value="BTB/POZ_dom"/>
</dbReference>
<dbReference type="PROSITE" id="PS50097">
    <property type="entry name" value="BTB"/>
    <property type="match status" value="1"/>
</dbReference>
<evidence type="ECO:0000313" key="4">
    <source>
        <dbReference type="Proteomes" id="UP000019473"/>
    </source>
</evidence>
<dbReference type="SUPFAM" id="SSF54695">
    <property type="entry name" value="POZ domain"/>
    <property type="match status" value="1"/>
</dbReference>
<dbReference type="PANTHER" id="PTHR14499:SF136">
    <property type="entry name" value="GH08630P"/>
    <property type="match status" value="1"/>
</dbReference>
<name>W9VYB7_9EURO</name>
<dbReference type="InterPro" id="IPR003131">
    <property type="entry name" value="T1-type_BTB"/>
</dbReference>
<feature type="domain" description="BTB" evidence="2">
    <location>
        <begin position="28"/>
        <end position="95"/>
    </location>
</feature>
<dbReference type="SMART" id="SM00225">
    <property type="entry name" value="BTB"/>
    <property type="match status" value="1"/>
</dbReference>
<feature type="region of interest" description="Disordered" evidence="1">
    <location>
        <begin position="1"/>
        <end position="30"/>
    </location>
</feature>
<dbReference type="InterPro" id="IPR011333">
    <property type="entry name" value="SKP1/BTB/POZ_sf"/>
</dbReference>
<proteinExistence type="predicted"/>
<reference evidence="3 4" key="1">
    <citation type="submission" date="2013-03" db="EMBL/GenBank/DDBJ databases">
        <title>The Genome Sequence of Cladophialophora yegresii CBS 114405.</title>
        <authorList>
            <consortium name="The Broad Institute Genomics Platform"/>
            <person name="Cuomo C."/>
            <person name="de Hoog S."/>
            <person name="Gorbushina A."/>
            <person name="Walker B."/>
            <person name="Young S.K."/>
            <person name="Zeng Q."/>
            <person name="Gargeya S."/>
            <person name="Fitzgerald M."/>
            <person name="Haas B."/>
            <person name="Abouelleil A."/>
            <person name="Allen A.W."/>
            <person name="Alvarado L."/>
            <person name="Arachchi H.M."/>
            <person name="Berlin A.M."/>
            <person name="Chapman S.B."/>
            <person name="Gainer-Dewar J."/>
            <person name="Goldberg J."/>
            <person name="Griggs A."/>
            <person name="Gujja S."/>
            <person name="Hansen M."/>
            <person name="Howarth C."/>
            <person name="Imamovic A."/>
            <person name="Ireland A."/>
            <person name="Larimer J."/>
            <person name="McCowan C."/>
            <person name="Murphy C."/>
            <person name="Pearson M."/>
            <person name="Poon T.W."/>
            <person name="Priest M."/>
            <person name="Roberts A."/>
            <person name="Saif S."/>
            <person name="Shea T."/>
            <person name="Sisk P."/>
            <person name="Sykes S."/>
            <person name="Wortman J."/>
            <person name="Nusbaum C."/>
            <person name="Birren B."/>
        </authorList>
    </citation>
    <scope>NUCLEOTIDE SEQUENCE [LARGE SCALE GENOMIC DNA]</scope>
    <source>
        <strain evidence="3 4">CBS 114405</strain>
    </source>
</reference>
<dbReference type="Proteomes" id="UP000019473">
    <property type="component" value="Unassembled WGS sequence"/>
</dbReference>
<dbReference type="PANTHER" id="PTHR14499">
    <property type="entry name" value="POTASSIUM CHANNEL TETRAMERIZATION DOMAIN-CONTAINING"/>
    <property type="match status" value="1"/>
</dbReference>
<evidence type="ECO:0000256" key="1">
    <source>
        <dbReference type="SAM" id="MobiDB-lite"/>
    </source>
</evidence>
<dbReference type="VEuPathDB" id="FungiDB:A1O7_04836"/>
<accession>W9VYB7</accession>
<feature type="compositionally biased region" description="Polar residues" evidence="1">
    <location>
        <begin position="1"/>
        <end position="19"/>
    </location>
</feature>
<sequence>MSTDQEQLGDTKVSNGDQAPSSPSPTSDPITVQVGEHRFVAFRSTLTGESPYFQRLLSTQWERRQADGSYFVDADGSLFTYVLRYLRSGALPLFYTSLTGHDYSMYQALLAEAQYFQIAQLTAWLRNKTYEKAVMLEYRAELFEGARELTKSCSSDVQMEYKTAWLTKKVYVCPRDIVGHEDPGACGRLCKRAKDYEEDKFVEEDVLKTVVVSKKTVFEAELCLPH</sequence>
<protein>
    <recommendedName>
        <fullName evidence="2">BTB domain-containing protein</fullName>
    </recommendedName>
</protein>
<dbReference type="GeneID" id="19179421"/>
<dbReference type="eggNOG" id="ENOG502SR9U">
    <property type="taxonomic scope" value="Eukaryota"/>
</dbReference>
<dbReference type="CDD" id="cd18316">
    <property type="entry name" value="BTB_POZ_KCTD-like"/>
    <property type="match status" value="1"/>
</dbReference>
<dbReference type="HOGENOM" id="CLU_071647_1_0_1"/>
<feature type="compositionally biased region" description="Low complexity" evidence="1">
    <location>
        <begin position="20"/>
        <end position="29"/>
    </location>
</feature>